<reference evidence="3 4" key="1">
    <citation type="submission" date="2017-07" db="EMBL/GenBank/DDBJ databases">
        <authorList>
            <person name="Talla V."/>
            <person name="Backstrom N."/>
        </authorList>
    </citation>
    <scope>NUCLEOTIDE SEQUENCE [LARGE SCALE GENOMIC DNA]</scope>
</reference>
<protein>
    <recommendedName>
        <fullName evidence="2">BTB domain-containing protein</fullName>
    </recommendedName>
</protein>
<proteinExistence type="predicted"/>
<evidence type="ECO:0000259" key="2">
    <source>
        <dbReference type="PROSITE" id="PS50097"/>
    </source>
</evidence>
<dbReference type="PROSITE" id="PS50097">
    <property type="entry name" value="BTB"/>
    <property type="match status" value="1"/>
</dbReference>
<dbReference type="PANTHER" id="PTHR24413">
    <property type="entry name" value="SPECKLE-TYPE POZ PROTEIN"/>
    <property type="match status" value="1"/>
</dbReference>
<feature type="domain" description="BTB" evidence="2">
    <location>
        <begin position="176"/>
        <end position="237"/>
    </location>
</feature>
<organism evidence="3 4">
    <name type="scientific">Leptidea sinapis</name>
    <dbReference type="NCBI Taxonomy" id="189913"/>
    <lineage>
        <taxon>Eukaryota</taxon>
        <taxon>Metazoa</taxon>
        <taxon>Ecdysozoa</taxon>
        <taxon>Arthropoda</taxon>
        <taxon>Hexapoda</taxon>
        <taxon>Insecta</taxon>
        <taxon>Pterygota</taxon>
        <taxon>Neoptera</taxon>
        <taxon>Endopterygota</taxon>
        <taxon>Lepidoptera</taxon>
        <taxon>Glossata</taxon>
        <taxon>Ditrysia</taxon>
        <taxon>Papilionoidea</taxon>
        <taxon>Pieridae</taxon>
        <taxon>Dismorphiinae</taxon>
        <taxon>Leptidea</taxon>
    </lineage>
</organism>
<evidence type="ECO:0000313" key="4">
    <source>
        <dbReference type="Proteomes" id="UP000324832"/>
    </source>
</evidence>
<dbReference type="Gene3D" id="3.30.710.10">
    <property type="entry name" value="Potassium Channel Kv1.1, Chain A"/>
    <property type="match status" value="1"/>
</dbReference>
<accession>A0A5E4R6W6</accession>
<dbReference type="InterPro" id="IPR000210">
    <property type="entry name" value="BTB/POZ_dom"/>
</dbReference>
<dbReference type="SMART" id="SM00225">
    <property type="entry name" value="BTB"/>
    <property type="match status" value="1"/>
</dbReference>
<gene>
    <name evidence="3" type="ORF">LSINAPIS_LOCUS14585</name>
</gene>
<sequence>MSNINYCTAKSDKETIVIKSNWTVPNFVEYLKNPPRRQLRKTVDPGFRLRMQIVGYNYSTIEIYFLSLSTVVMKAILNLGLKSGAMRQIATKDFYTVQENKWQYLDTLFSHDFIQTPPNCTAWDRSNYVDIPLRTGNLYLEFQFEVTHDIKDGRACAPESQLADDFGSILNDDTFSDVLMKSVDGTEYKVHKVILASRSLVFKAHFHQDTTKSITNIESPFEADVLLEVLKFIYSDKAPGVNDIPEKLLVAAEFYQLSRLKKLCEEVLHKNLTVKNVIKTIELADLYSAKTLKQSCLGFIKHSQSEFLITKTEAWSNNKSIDLIKSIYEYILADEVNVEKVKSVESTSETHSTSSTTSSNEDYEDGNYYH</sequence>
<dbReference type="Proteomes" id="UP000324832">
    <property type="component" value="Unassembled WGS sequence"/>
</dbReference>
<feature type="compositionally biased region" description="Low complexity" evidence="1">
    <location>
        <begin position="344"/>
        <end position="359"/>
    </location>
</feature>
<evidence type="ECO:0000256" key="1">
    <source>
        <dbReference type="SAM" id="MobiDB-lite"/>
    </source>
</evidence>
<keyword evidence="4" id="KW-1185">Reference proteome</keyword>
<dbReference type="EMBL" id="FZQP02006915">
    <property type="protein sequence ID" value="VVD04939.1"/>
    <property type="molecule type" value="Genomic_DNA"/>
</dbReference>
<dbReference type="AlphaFoldDB" id="A0A5E4R6W6"/>
<dbReference type="SUPFAM" id="SSF54695">
    <property type="entry name" value="POZ domain"/>
    <property type="match status" value="1"/>
</dbReference>
<dbReference type="InterPro" id="IPR011333">
    <property type="entry name" value="SKP1/BTB/POZ_sf"/>
</dbReference>
<feature type="region of interest" description="Disordered" evidence="1">
    <location>
        <begin position="343"/>
        <end position="370"/>
    </location>
</feature>
<dbReference type="Pfam" id="PF00651">
    <property type="entry name" value="BTB"/>
    <property type="match status" value="1"/>
</dbReference>
<feature type="compositionally biased region" description="Acidic residues" evidence="1">
    <location>
        <begin position="361"/>
        <end position="370"/>
    </location>
</feature>
<dbReference type="Gene3D" id="6.10.250.3030">
    <property type="match status" value="1"/>
</dbReference>
<evidence type="ECO:0000313" key="3">
    <source>
        <dbReference type="EMBL" id="VVD04939.1"/>
    </source>
</evidence>
<name>A0A5E4R6W6_9NEOP</name>